<protein>
    <recommendedName>
        <fullName evidence="7">Sulfhydryl oxidase</fullName>
        <ecNumber evidence="7">1.8.3.2</ecNumber>
    </recommendedName>
</protein>
<comment type="cofactor">
    <cofactor evidence="1 7">
        <name>FAD</name>
        <dbReference type="ChEBI" id="CHEBI:57692"/>
    </cofactor>
</comment>
<keyword evidence="5" id="KW-1015">Disulfide bond</keyword>
<sequence length="194" mass="22185">MPSFGNNNAHNYSRETKSVLEYGSSFPSDPVTTGPGLWYLIHLTAHDANTPQRIKEYIPFLRKIVAKHPCGVCRHHGSKYLNMFPPEKHINTKRDGKLTGMFFHSWMFHNTVNDRLDKKIMPYQTAWDIFDSVDEKVCQKDCGSAKNSPNSSPDQVRLSTSSYSSSIGLIPRPRFGPIIRKDGYSQLPNYENQY</sequence>
<name>A0A481Z6U1_9VIRU</name>
<reference evidence="9" key="1">
    <citation type="journal article" date="2019" name="MBio">
        <title>Virus Genomes from Deep Sea Sediments Expand the Ocean Megavirome and Support Independent Origins of Viral Gigantism.</title>
        <authorList>
            <person name="Backstrom D."/>
            <person name="Yutin N."/>
            <person name="Jorgensen S.L."/>
            <person name="Dharamshi J."/>
            <person name="Homa F."/>
            <person name="Zaremba-Niedwiedzka K."/>
            <person name="Spang A."/>
            <person name="Wolf Y.I."/>
            <person name="Koonin E.V."/>
            <person name="Ettema T.J."/>
        </authorList>
    </citation>
    <scope>NUCLEOTIDE SEQUENCE</scope>
</reference>
<dbReference type="InterPro" id="IPR036774">
    <property type="entry name" value="ERV/ALR_sulphydryl_oxid_sf"/>
</dbReference>
<evidence type="ECO:0000313" key="9">
    <source>
        <dbReference type="EMBL" id="QBK91122.1"/>
    </source>
</evidence>
<proteinExistence type="predicted"/>
<dbReference type="Gene3D" id="1.20.120.310">
    <property type="entry name" value="ERV/ALR sulfhydryl oxidase domain"/>
    <property type="match status" value="1"/>
</dbReference>
<evidence type="ECO:0000256" key="6">
    <source>
        <dbReference type="ARBA" id="ARBA00048864"/>
    </source>
</evidence>
<evidence type="ECO:0000256" key="4">
    <source>
        <dbReference type="ARBA" id="ARBA00023002"/>
    </source>
</evidence>
<dbReference type="InterPro" id="IPR017905">
    <property type="entry name" value="ERV/ALR_sulphydryl_oxidase"/>
</dbReference>
<evidence type="ECO:0000256" key="2">
    <source>
        <dbReference type="ARBA" id="ARBA00022630"/>
    </source>
</evidence>
<accession>A0A481Z6U1</accession>
<evidence type="ECO:0000256" key="1">
    <source>
        <dbReference type="ARBA" id="ARBA00001974"/>
    </source>
</evidence>
<evidence type="ECO:0000256" key="5">
    <source>
        <dbReference type="ARBA" id="ARBA00023157"/>
    </source>
</evidence>
<dbReference type="SUPFAM" id="SSF69000">
    <property type="entry name" value="FAD-dependent thiol oxidase"/>
    <property type="match status" value="1"/>
</dbReference>
<keyword evidence="4 7" id="KW-0560">Oxidoreductase</keyword>
<gene>
    <name evidence="9" type="ORF">LCPAC202_00960</name>
</gene>
<dbReference type="PROSITE" id="PS51324">
    <property type="entry name" value="ERV_ALR"/>
    <property type="match status" value="1"/>
</dbReference>
<dbReference type="EMBL" id="MK500511">
    <property type="protein sequence ID" value="QBK91122.1"/>
    <property type="molecule type" value="Genomic_DNA"/>
</dbReference>
<organism evidence="9">
    <name type="scientific">Pithovirus LCPAC202</name>
    <dbReference type="NCBI Taxonomy" id="2506592"/>
    <lineage>
        <taxon>Viruses</taxon>
        <taxon>Pithoviruses</taxon>
    </lineage>
</organism>
<keyword evidence="3 7" id="KW-0274">FAD</keyword>
<dbReference type="Pfam" id="PF04777">
    <property type="entry name" value="Evr1_Alr"/>
    <property type="match status" value="1"/>
</dbReference>
<evidence type="ECO:0000259" key="8">
    <source>
        <dbReference type="PROSITE" id="PS51324"/>
    </source>
</evidence>
<evidence type="ECO:0000256" key="3">
    <source>
        <dbReference type="ARBA" id="ARBA00022827"/>
    </source>
</evidence>
<dbReference type="EC" id="1.8.3.2" evidence="7"/>
<dbReference type="GO" id="GO:0016972">
    <property type="term" value="F:thiol oxidase activity"/>
    <property type="evidence" value="ECO:0007669"/>
    <property type="project" value="UniProtKB-EC"/>
</dbReference>
<comment type="catalytic activity">
    <reaction evidence="6 7">
        <text>2 R'C(R)SH + O2 = R'C(R)S-S(R)CR' + H2O2</text>
        <dbReference type="Rhea" id="RHEA:17357"/>
        <dbReference type="ChEBI" id="CHEBI:15379"/>
        <dbReference type="ChEBI" id="CHEBI:16240"/>
        <dbReference type="ChEBI" id="CHEBI:16520"/>
        <dbReference type="ChEBI" id="CHEBI:17412"/>
        <dbReference type="EC" id="1.8.3.2"/>
    </reaction>
</comment>
<feature type="domain" description="ERV/ALR sulfhydryl oxidase" evidence="8">
    <location>
        <begin position="26"/>
        <end position="130"/>
    </location>
</feature>
<evidence type="ECO:0000256" key="7">
    <source>
        <dbReference type="RuleBase" id="RU371123"/>
    </source>
</evidence>
<keyword evidence="2 7" id="KW-0285">Flavoprotein</keyword>